<gene>
    <name evidence="2" type="ORF">M514_23324</name>
</gene>
<reference evidence="2" key="1">
    <citation type="journal article" date="2014" name="Nat. Genet.">
        <title>Genome and transcriptome of the porcine whipworm Trichuris suis.</title>
        <authorList>
            <person name="Jex A.R."/>
            <person name="Nejsum P."/>
            <person name="Schwarz E.M."/>
            <person name="Hu L."/>
            <person name="Young N.D."/>
            <person name="Hall R.S."/>
            <person name="Korhonen P.K."/>
            <person name="Liao S."/>
            <person name="Thamsborg S."/>
            <person name="Xia J."/>
            <person name="Xu P."/>
            <person name="Wang S."/>
            <person name="Scheerlinck J.P."/>
            <person name="Hofmann A."/>
            <person name="Sternberg P.W."/>
            <person name="Wang J."/>
            <person name="Gasser R.B."/>
        </authorList>
    </citation>
    <scope>NUCLEOTIDE SEQUENCE [LARGE SCALE GENOMIC DNA]</scope>
    <source>
        <strain evidence="2">DCEP-RM93F</strain>
    </source>
</reference>
<feature type="compositionally biased region" description="Basic and acidic residues" evidence="1">
    <location>
        <begin position="100"/>
        <end position="118"/>
    </location>
</feature>
<proteinExistence type="predicted"/>
<name>A0A085N4T1_9BILA</name>
<dbReference type="AlphaFoldDB" id="A0A085N4T1"/>
<dbReference type="Proteomes" id="UP000030758">
    <property type="component" value="Unassembled WGS sequence"/>
</dbReference>
<protein>
    <submittedName>
        <fullName evidence="2">Uncharacterized protein</fullName>
    </submittedName>
</protein>
<evidence type="ECO:0000313" key="2">
    <source>
        <dbReference type="EMBL" id="KFD64477.1"/>
    </source>
</evidence>
<sequence>MDQGVIATFKAFYLRRTFQQALDFIAPWDEVKGSTLNAAWCKLYPGVTTESSGQAEPIQHLHQEIAGLAHQVGLGEINEEDAAELLKSQDEELSNSDLLEIERQLTEDQEASEPRNPE</sequence>
<accession>A0A085N4T1</accession>
<feature type="region of interest" description="Disordered" evidence="1">
    <location>
        <begin position="87"/>
        <end position="118"/>
    </location>
</feature>
<dbReference type="EMBL" id="KL367555">
    <property type="protein sequence ID" value="KFD64477.1"/>
    <property type="molecule type" value="Genomic_DNA"/>
</dbReference>
<evidence type="ECO:0000256" key="1">
    <source>
        <dbReference type="SAM" id="MobiDB-lite"/>
    </source>
</evidence>
<organism evidence="2">
    <name type="scientific">Trichuris suis</name>
    <name type="common">pig whipworm</name>
    <dbReference type="NCBI Taxonomy" id="68888"/>
    <lineage>
        <taxon>Eukaryota</taxon>
        <taxon>Metazoa</taxon>
        <taxon>Ecdysozoa</taxon>
        <taxon>Nematoda</taxon>
        <taxon>Enoplea</taxon>
        <taxon>Dorylaimia</taxon>
        <taxon>Trichinellida</taxon>
        <taxon>Trichuridae</taxon>
        <taxon>Trichuris</taxon>
    </lineage>
</organism>